<accession>A0A8J3AY99</accession>
<dbReference type="PANTHER" id="PTHR43736">
    <property type="entry name" value="ADP-RIBOSE PYROPHOSPHATASE"/>
    <property type="match status" value="1"/>
</dbReference>
<evidence type="ECO:0000259" key="1">
    <source>
        <dbReference type="PROSITE" id="PS51462"/>
    </source>
</evidence>
<dbReference type="InterPro" id="IPR015797">
    <property type="entry name" value="NUDIX_hydrolase-like_dom_sf"/>
</dbReference>
<protein>
    <submittedName>
        <fullName evidence="2">NUDIX pyrophosphatase</fullName>
    </submittedName>
</protein>
<comment type="caution">
    <text evidence="2">The sequence shown here is derived from an EMBL/GenBank/DDBJ whole genome shotgun (WGS) entry which is preliminary data.</text>
</comment>
<dbReference type="RefSeq" id="WP_188419740.1">
    <property type="nucleotide sequence ID" value="NZ_BMDP01000001.1"/>
</dbReference>
<dbReference type="Proteomes" id="UP000627205">
    <property type="component" value="Unassembled WGS sequence"/>
</dbReference>
<feature type="domain" description="Nudix hydrolase" evidence="1">
    <location>
        <begin position="13"/>
        <end position="164"/>
    </location>
</feature>
<evidence type="ECO:0000313" key="3">
    <source>
        <dbReference type="Proteomes" id="UP000627205"/>
    </source>
</evidence>
<evidence type="ECO:0000313" key="2">
    <source>
        <dbReference type="EMBL" id="GGI53706.1"/>
    </source>
</evidence>
<dbReference type="Pfam" id="PF00293">
    <property type="entry name" value="NUDIX"/>
    <property type="match status" value="1"/>
</dbReference>
<dbReference type="PROSITE" id="PS51462">
    <property type="entry name" value="NUDIX"/>
    <property type="match status" value="1"/>
</dbReference>
<gene>
    <name evidence="2" type="primary">ntpA</name>
    <name evidence="2" type="ORF">GCM10011430_08800</name>
</gene>
<organism evidence="2 3">
    <name type="scientific">Oxalicibacterium solurbis</name>
    <dbReference type="NCBI Taxonomy" id="69280"/>
    <lineage>
        <taxon>Bacteria</taxon>
        <taxon>Pseudomonadati</taxon>
        <taxon>Pseudomonadota</taxon>
        <taxon>Betaproteobacteria</taxon>
        <taxon>Burkholderiales</taxon>
        <taxon>Oxalobacteraceae</taxon>
        <taxon>Oxalicibacterium</taxon>
    </lineage>
</organism>
<reference evidence="2" key="2">
    <citation type="submission" date="2020-09" db="EMBL/GenBank/DDBJ databases">
        <authorList>
            <person name="Sun Q."/>
            <person name="Sedlacek I."/>
        </authorList>
    </citation>
    <scope>NUCLEOTIDE SEQUENCE</scope>
    <source>
        <strain evidence="2">CCM 7664</strain>
    </source>
</reference>
<dbReference type="NCBIfam" id="NF006961">
    <property type="entry name" value="PRK09438.1"/>
    <property type="match status" value="1"/>
</dbReference>
<dbReference type="SUPFAM" id="SSF55811">
    <property type="entry name" value="Nudix"/>
    <property type="match status" value="1"/>
</dbReference>
<keyword evidence="3" id="KW-1185">Reference proteome</keyword>
<name>A0A8J3AY99_9BURK</name>
<proteinExistence type="predicted"/>
<dbReference type="PANTHER" id="PTHR43736:SF1">
    <property type="entry name" value="DIHYDRONEOPTERIN TRIPHOSPHATE DIPHOSPHATASE"/>
    <property type="match status" value="1"/>
</dbReference>
<dbReference type="Gene3D" id="3.90.79.10">
    <property type="entry name" value="Nucleoside Triphosphate Pyrophosphohydrolase"/>
    <property type="match status" value="1"/>
</dbReference>
<dbReference type="EMBL" id="BMDP01000001">
    <property type="protein sequence ID" value="GGI53706.1"/>
    <property type="molecule type" value="Genomic_DNA"/>
</dbReference>
<dbReference type="GO" id="GO:0003824">
    <property type="term" value="F:catalytic activity"/>
    <property type="evidence" value="ECO:0007669"/>
    <property type="project" value="UniProtKB-ARBA"/>
</dbReference>
<dbReference type="CDD" id="cd04664">
    <property type="entry name" value="NUDIX_DHNTPase_like"/>
    <property type="match status" value="1"/>
</dbReference>
<dbReference type="InterPro" id="IPR000086">
    <property type="entry name" value="NUDIX_hydrolase_dom"/>
</dbReference>
<dbReference type="AlphaFoldDB" id="A0A8J3AY99"/>
<reference evidence="2" key="1">
    <citation type="journal article" date="2014" name="Int. J. Syst. Evol. Microbiol.">
        <title>Complete genome sequence of Corynebacterium casei LMG S-19264T (=DSM 44701T), isolated from a smear-ripened cheese.</title>
        <authorList>
            <consortium name="US DOE Joint Genome Institute (JGI-PGF)"/>
            <person name="Walter F."/>
            <person name="Albersmeier A."/>
            <person name="Kalinowski J."/>
            <person name="Ruckert C."/>
        </authorList>
    </citation>
    <scope>NUCLEOTIDE SEQUENCE</scope>
    <source>
        <strain evidence="2">CCM 7664</strain>
    </source>
</reference>
<sequence length="188" mass="21418">MQKNQPAQTKPYKIPQSVLVVIHTPELDVLMLERADRPGFWQSVTGSKDAIEEPWAETAIREVAEETGIAIVADGKIDKSAAVSIEHLHDWQLSNVYEIYPVWGYRYAPGVTRNTEHVFGLRVPRDIAVTLSPREHLRYEWLPWREAADRCFSASNAEAILQLPERYGDGRADFLHVCVSHRTDALKE</sequence>